<comment type="function">
    <text evidence="8">Mediates influx of magnesium ions.</text>
</comment>
<evidence type="ECO:0000256" key="6">
    <source>
        <dbReference type="ARBA" id="ARBA00022989"/>
    </source>
</evidence>
<dbReference type="Pfam" id="PF01544">
    <property type="entry name" value="CorA"/>
    <property type="match status" value="1"/>
</dbReference>
<dbReference type="CDD" id="cd12828">
    <property type="entry name" value="TmCorA-like_1"/>
    <property type="match status" value="1"/>
</dbReference>
<gene>
    <name evidence="8 9" type="primary">corA</name>
    <name evidence="9" type="ORF">FRD01_21465</name>
</gene>
<keyword evidence="8" id="KW-0406">Ion transport</keyword>
<keyword evidence="10" id="KW-1185">Reference proteome</keyword>
<reference evidence="9 10" key="1">
    <citation type="submission" date="2019-08" db="EMBL/GenBank/DDBJ databases">
        <authorList>
            <person name="Liang Q."/>
        </authorList>
    </citation>
    <scope>NUCLEOTIDE SEQUENCE [LARGE SCALE GENOMIC DNA]</scope>
    <source>
        <strain evidence="9 10">V1718</strain>
    </source>
</reference>
<sequence length="383" mass="43883">MNWSRWRNKRLHGARIYSYKKYVKLAKGALGLVERRPRRNPAGAAPGTIQIYPDARQPKLNFVGITPDECFEAELTTLDELPALMEQWPIHWLDVDGVGSEEVIRKLGEIFGVHPLVLEDIAHTHQRAKLEEFDNYLYYVARMVSPDGDGFQMEQVSLLIFENSLITFQEKPGDCLEVVRERLRLGRGRIRKQKADYLAYTIIDAMVDAYFPLLEKLGDSLEELELEVLDRPSKDAMERVHAIRRELFTLRRALWPQREAISALMRPDTIISKDTQVYLRDCYDHTIQLVDLTENYRELSAATMDLYLSGLSQKLNEVMKVLAIISTIFLPLSFIAGVYGMNFSGSPYNMPELTWTFGYLGALGLMAIVALGFIVAFKKLGWL</sequence>
<dbReference type="AlphaFoldDB" id="A0A5B8XWF2"/>
<dbReference type="NCBIfam" id="TIGR00383">
    <property type="entry name" value="corA"/>
    <property type="match status" value="1"/>
</dbReference>
<keyword evidence="8" id="KW-0460">Magnesium</keyword>
<dbReference type="PANTHER" id="PTHR46494:SF1">
    <property type="entry name" value="CORA FAMILY METAL ION TRANSPORTER (EUROFUNG)"/>
    <property type="match status" value="1"/>
</dbReference>
<accession>A0A5B8XWF2</accession>
<dbReference type="SUPFAM" id="SSF143865">
    <property type="entry name" value="CorA soluble domain-like"/>
    <property type="match status" value="1"/>
</dbReference>
<evidence type="ECO:0000256" key="1">
    <source>
        <dbReference type="ARBA" id="ARBA00004651"/>
    </source>
</evidence>
<keyword evidence="5 8" id="KW-0812">Transmembrane</keyword>
<dbReference type="GO" id="GO:0000287">
    <property type="term" value="F:magnesium ion binding"/>
    <property type="evidence" value="ECO:0007669"/>
    <property type="project" value="TreeGrafter"/>
</dbReference>
<evidence type="ECO:0000256" key="4">
    <source>
        <dbReference type="ARBA" id="ARBA00022475"/>
    </source>
</evidence>
<dbReference type="Gene3D" id="3.30.460.20">
    <property type="entry name" value="CorA soluble domain-like"/>
    <property type="match status" value="1"/>
</dbReference>
<dbReference type="FunFam" id="1.20.58.340:FF:000012">
    <property type="entry name" value="Magnesium transport protein CorA"/>
    <property type="match status" value="1"/>
</dbReference>
<keyword evidence="6 8" id="KW-1133">Transmembrane helix</keyword>
<evidence type="ECO:0000256" key="3">
    <source>
        <dbReference type="ARBA" id="ARBA00022448"/>
    </source>
</evidence>
<dbReference type="GO" id="GO:0050897">
    <property type="term" value="F:cobalt ion binding"/>
    <property type="evidence" value="ECO:0007669"/>
    <property type="project" value="TreeGrafter"/>
</dbReference>
<dbReference type="InterPro" id="IPR045861">
    <property type="entry name" value="CorA_cytoplasmic_dom"/>
</dbReference>
<dbReference type="GO" id="GO:0015087">
    <property type="term" value="F:cobalt ion transmembrane transporter activity"/>
    <property type="evidence" value="ECO:0007669"/>
    <property type="project" value="UniProtKB-UniRule"/>
</dbReference>
<dbReference type="GO" id="GO:0015095">
    <property type="term" value="F:magnesium ion transmembrane transporter activity"/>
    <property type="evidence" value="ECO:0007669"/>
    <property type="project" value="UniProtKB-UniRule"/>
</dbReference>
<dbReference type="GO" id="GO:0005886">
    <property type="term" value="C:plasma membrane"/>
    <property type="evidence" value="ECO:0007669"/>
    <property type="project" value="UniProtKB-SubCell"/>
</dbReference>
<keyword evidence="7 8" id="KW-0472">Membrane</keyword>
<dbReference type="KEGG" id="bbae:FRD01_21465"/>
<dbReference type="InterPro" id="IPR004488">
    <property type="entry name" value="Mg/Co-transport_prot_CorA"/>
</dbReference>
<evidence type="ECO:0000313" key="9">
    <source>
        <dbReference type="EMBL" id="QED29754.1"/>
    </source>
</evidence>
<comment type="similarity">
    <text evidence="2 8">Belongs to the CorA metal ion transporter (MIT) (TC 1.A.35) family.</text>
</comment>
<dbReference type="EMBL" id="CP042467">
    <property type="protein sequence ID" value="QED29754.1"/>
    <property type="molecule type" value="Genomic_DNA"/>
</dbReference>
<protein>
    <recommendedName>
        <fullName evidence="8">Magnesium transport protein CorA</fullName>
    </recommendedName>
</protein>
<dbReference type="SUPFAM" id="SSF144083">
    <property type="entry name" value="Magnesium transport protein CorA, transmembrane region"/>
    <property type="match status" value="1"/>
</dbReference>
<feature type="transmembrane region" description="Helical" evidence="8">
    <location>
        <begin position="321"/>
        <end position="341"/>
    </location>
</feature>
<keyword evidence="4 8" id="KW-1003">Cell membrane</keyword>
<evidence type="ECO:0000256" key="2">
    <source>
        <dbReference type="ARBA" id="ARBA00009765"/>
    </source>
</evidence>
<evidence type="ECO:0000256" key="5">
    <source>
        <dbReference type="ARBA" id="ARBA00022692"/>
    </source>
</evidence>
<comment type="subcellular location">
    <subcellularLocation>
        <location evidence="1">Cell membrane</location>
        <topology evidence="1">Multi-pass membrane protein</topology>
    </subcellularLocation>
    <subcellularLocation>
        <location evidence="8">Membrane</location>
        <topology evidence="8">Multi-pass membrane protein</topology>
    </subcellularLocation>
</comment>
<dbReference type="Gene3D" id="1.20.58.340">
    <property type="entry name" value="Magnesium transport protein CorA, transmembrane region"/>
    <property type="match status" value="2"/>
</dbReference>
<dbReference type="InterPro" id="IPR002523">
    <property type="entry name" value="MgTranspt_CorA/ZnTranspt_ZntB"/>
</dbReference>
<evidence type="ECO:0000256" key="8">
    <source>
        <dbReference type="RuleBase" id="RU362010"/>
    </source>
</evidence>
<dbReference type="InterPro" id="IPR045863">
    <property type="entry name" value="CorA_TM1_TM2"/>
</dbReference>
<proteinExistence type="inferred from homology"/>
<evidence type="ECO:0000313" key="10">
    <source>
        <dbReference type="Proteomes" id="UP000321595"/>
    </source>
</evidence>
<feature type="transmembrane region" description="Helical" evidence="8">
    <location>
        <begin position="353"/>
        <end position="377"/>
    </location>
</feature>
<evidence type="ECO:0000256" key="7">
    <source>
        <dbReference type="ARBA" id="ARBA00023136"/>
    </source>
</evidence>
<name>A0A5B8XWF2_9DELT</name>
<dbReference type="OrthoDB" id="9803416at2"/>
<dbReference type="PANTHER" id="PTHR46494">
    <property type="entry name" value="CORA FAMILY METAL ION TRANSPORTER (EUROFUNG)"/>
    <property type="match status" value="1"/>
</dbReference>
<dbReference type="RefSeq" id="WP_146962987.1">
    <property type="nucleotide sequence ID" value="NZ_CP042467.1"/>
</dbReference>
<dbReference type="Proteomes" id="UP000321595">
    <property type="component" value="Chromosome"/>
</dbReference>
<organism evidence="9 10">
    <name type="scientific">Microvenator marinus</name>
    <dbReference type="NCBI Taxonomy" id="2600177"/>
    <lineage>
        <taxon>Bacteria</taxon>
        <taxon>Deltaproteobacteria</taxon>
        <taxon>Bradymonadales</taxon>
        <taxon>Microvenatoraceae</taxon>
        <taxon>Microvenator</taxon>
    </lineage>
</organism>
<keyword evidence="3 8" id="KW-0813">Transport</keyword>